<feature type="domain" description="Hydantoinase B/oxoprolinase" evidence="1">
    <location>
        <begin position="23"/>
        <end position="534"/>
    </location>
</feature>
<dbReference type="GO" id="GO:0017168">
    <property type="term" value="F:5-oxoprolinase (ATP-hydrolyzing) activity"/>
    <property type="evidence" value="ECO:0007669"/>
    <property type="project" value="TreeGrafter"/>
</dbReference>
<dbReference type="Proteomes" id="UP000282125">
    <property type="component" value="Unassembled WGS sequence"/>
</dbReference>
<evidence type="ECO:0000259" key="1">
    <source>
        <dbReference type="Pfam" id="PF02538"/>
    </source>
</evidence>
<dbReference type="Pfam" id="PF02538">
    <property type="entry name" value="Hydantoinase_B"/>
    <property type="match status" value="1"/>
</dbReference>
<dbReference type="RefSeq" id="WP_124965534.1">
    <property type="nucleotide sequence ID" value="NZ_RRAZ01000020.1"/>
</dbReference>
<dbReference type="AlphaFoldDB" id="A0A3P3DFB1"/>
<sequence length="565" mass="58989">MSLKSQPTAFELAAKPLSDAEIIALNVMWNRLISVSEEQANALLRVAFGAIVRESGDLSAGVFDAEGRMMTQAVTGTPGHVNTMARSVNAMLEKVPAATLVEGDVLVTNDPWLGAGHVFDFVVVTPVFLGSRIVAYLASTCHIVDIGGLGWSAEGRSVQEEGVLFPVMKLRKAGVVNEDFINIVVANSRVAREARGDIISLMSCNDEGLRRLLDLMAEYRIDSLQPLADFIFARSAAATREAIDLLPEGVYQSEVELDGYDSPIRLQAKMTIGGGVIEVDLDGSSPLAPRGINCPLGYSQAYASFGIKVAVAPHVPNNHASLEAIRITAPPGLIVSAERPAPVTARHVVGQALPDLMLGCLSQARPGQILAESAGALWVLAISGQETGPQAPAFASLNVALGGMGARPGSDGLSTTAFPSGVGAVSVEVAESVAPLLYEHKEFAPDSGGAGHWRGGLGQDIRVRALKDQPLTVSAAAFERLRMGAAGREGGLSGQPGAASITNGQVIDSKGLYIVPPGEALVLRTPGGGGFGAPQSRDPALVARDLARAMISESAARDLYGQKDR</sequence>
<proteinExistence type="predicted"/>
<dbReference type="PANTHER" id="PTHR11365">
    <property type="entry name" value="5-OXOPROLINASE RELATED"/>
    <property type="match status" value="1"/>
</dbReference>
<dbReference type="EMBL" id="RRAZ01000020">
    <property type="protein sequence ID" value="RRH72981.1"/>
    <property type="molecule type" value="Genomic_DNA"/>
</dbReference>
<evidence type="ECO:0000313" key="2">
    <source>
        <dbReference type="EMBL" id="RRH72981.1"/>
    </source>
</evidence>
<evidence type="ECO:0000313" key="3">
    <source>
        <dbReference type="Proteomes" id="UP000282125"/>
    </source>
</evidence>
<accession>A0A3P3DFB1</accession>
<reference evidence="2 3" key="1">
    <citation type="submission" date="2018-11" db="EMBL/GenBank/DDBJ databases">
        <title>Gemmobacter sp. nov., YIM 102744-1 draft genome.</title>
        <authorList>
            <person name="Li G."/>
            <person name="Jiang Y."/>
        </authorList>
    </citation>
    <scope>NUCLEOTIDE SEQUENCE [LARGE SCALE GENOMIC DNA]</scope>
    <source>
        <strain evidence="2 3">YIM 102744-1</strain>
    </source>
</reference>
<dbReference type="GO" id="GO:0005829">
    <property type="term" value="C:cytosol"/>
    <property type="evidence" value="ECO:0007669"/>
    <property type="project" value="TreeGrafter"/>
</dbReference>
<dbReference type="GO" id="GO:0006749">
    <property type="term" value="P:glutathione metabolic process"/>
    <property type="evidence" value="ECO:0007669"/>
    <property type="project" value="TreeGrafter"/>
</dbReference>
<gene>
    <name evidence="2" type="ORF">EG244_13575</name>
</gene>
<dbReference type="InterPro" id="IPR003692">
    <property type="entry name" value="Hydantoinase_B"/>
</dbReference>
<protein>
    <submittedName>
        <fullName evidence="2">Hydantoinase B/oxoprolinase family protein</fullName>
    </submittedName>
</protein>
<dbReference type="OrthoDB" id="9761586at2"/>
<keyword evidence="3" id="KW-1185">Reference proteome</keyword>
<dbReference type="PANTHER" id="PTHR11365:SF23">
    <property type="entry name" value="HYPOTHETICAL 5-OXOPROLINASE (EUROFUNG)-RELATED"/>
    <property type="match status" value="1"/>
</dbReference>
<dbReference type="InterPro" id="IPR045079">
    <property type="entry name" value="Oxoprolinase-like"/>
</dbReference>
<organism evidence="2 3">
    <name type="scientific">Falsigemmobacter faecalis</name>
    <dbReference type="NCBI Taxonomy" id="2488730"/>
    <lineage>
        <taxon>Bacteria</taxon>
        <taxon>Pseudomonadati</taxon>
        <taxon>Pseudomonadota</taxon>
        <taxon>Alphaproteobacteria</taxon>
        <taxon>Rhodobacterales</taxon>
        <taxon>Paracoccaceae</taxon>
        <taxon>Falsigemmobacter</taxon>
    </lineage>
</organism>
<comment type="caution">
    <text evidence="2">The sequence shown here is derived from an EMBL/GenBank/DDBJ whole genome shotgun (WGS) entry which is preliminary data.</text>
</comment>
<name>A0A3P3DFB1_9RHOB</name>